<accession>A0A2T4UUY7</accession>
<feature type="transmembrane region" description="Helical" evidence="1">
    <location>
        <begin position="338"/>
        <end position="362"/>
    </location>
</feature>
<keyword evidence="3" id="KW-1185">Reference proteome</keyword>
<keyword evidence="1" id="KW-0812">Transmembrane</keyword>
<feature type="transmembrane region" description="Helical" evidence="1">
    <location>
        <begin position="220"/>
        <end position="237"/>
    </location>
</feature>
<name>A0A2T4UUY7_9MICO</name>
<gene>
    <name evidence="2" type="ORF">C1I63_11075</name>
</gene>
<feature type="transmembrane region" description="Helical" evidence="1">
    <location>
        <begin position="125"/>
        <end position="144"/>
    </location>
</feature>
<dbReference type="Proteomes" id="UP000241085">
    <property type="component" value="Unassembled WGS sequence"/>
</dbReference>
<feature type="transmembrane region" description="Helical" evidence="1">
    <location>
        <begin position="198"/>
        <end position="214"/>
    </location>
</feature>
<feature type="transmembrane region" description="Helical" evidence="1">
    <location>
        <begin position="80"/>
        <end position="104"/>
    </location>
</feature>
<keyword evidence="1" id="KW-1133">Transmembrane helix</keyword>
<dbReference type="AlphaFoldDB" id="A0A2T4UUY7"/>
<evidence type="ECO:0008006" key="4">
    <source>
        <dbReference type="Google" id="ProtNLM"/>
    </source>
</evidence>
<evidence type="ECO:0000313" key="3">
    <source>
        <dbReference type="Proteomes" id="UP000241085"/>
    </source>
</evidence>
<comment type="caution">
    <text evidence="2">The sequence shown here is derived from an EMBL/GenBank/DDBJ whole genome shotgun (WGS) entry which is preliminary data.</text>
</comment>
<dbReference type="EMBL" id="PZPL01000001">
    <property type="protein sequence ID" value="PTL73337.1"/>
    <property type="molecule type" value="Genomic_DNA"/>
</dbReference>
<keyword evidence="1" id="KW-0472">Membrane</keyword>
<feature type="transmembrane region" description="Helical" evidence="1">
    <location>
        <begin position="164"/>
        <end position="186"/>
    </location>
</feature>
<proteinExistence type="predicted"/>
<feature type="transmembrane region" description="Helical" evidence="1">
    <location>
        <begin position="409"/>
        <end position="429"/>
    </location>
</feature>
<organism evidence="2 3">
    <name type="scientific">Rathayibacter caricis DSM 15933</name>
    <dbReference type="NCBI Taxonomy" id="1328867"/>
    <lineage>
        <taxon>Bacteria</taxon>
        <taxon>Bacillati</taxon>
        <taxon>Actinomycetota</taxon>
        <taxon>Actinomycetes</taxon>
        <taxon>Micrococcales</taxon>
        <taxon>Microbacteriaceae</taxon>
        <taxon>Rathayibacter</taxon>
    </lineage>
</organism>
<evidence type="ECO:0000313" key="2">
    <source>
        <dbReference type="EMBL" id="PTL73337.1"/>
    </source>
</evidence>
<reference evidence="2 3" key="1">
    <citation type="submission" date="2018-03" db="EMBL/GenBank/DDBJ databases">
        <title>Bacteriophage NCPPB3778 and a type I-E CRISPR drive the evolution of the US Biological Select Agent, Rathayibacter toxicus.</title>
        <authorList>
            <person name="Davis E.W.II."/>
            <person name="Tabima J.F."/>
            <person name="Weisberg A.J."/>
            <person name="Dantas Lopes L."/>
            <person name="Wiseman M.S."/>
            <person name="Wiseman M.S."/>
            <person name="Pupko T."/>
            <person name="Belcher M.S."/>
            <person name="Sechler A.J."/>
            <person name="Tancos M.A."/>
            <person name="Schroeder B.K."/>
            <person name="Murray T.D."/>
            <person name="Luster D.G."/>
            <person name="Schneider W.L."/>
            <person name="Rogers E."/>
            <person name="Andreote F.D."/>
            <person name="Grunwald N.J."/>
            <person name="Putnam M.L."/>
            <person name="Chang J.H."/>
        </authorList>
    </citation>
    <scope>NUCLEOTIDE SEQUENCE [LARGE SCALE GENOMIC DNA]</scope>
    <source>
        <strain evidence="2 3">DSM 15933</strain>
    </source>
</reference>
<feature type="transmembrane region" description="Helical" evidence="1">
    <location>
        <begin position="12"/>
        <end position="34"/>
    </location>
</feature>
<feature type="transmembrane region" description="Helical" evidence="1">
    <location>
        <begin position="306"/>
        <end position="326"/>
    </location>
</feature>
<feature type="transmembrane region" description="Helical" evidence="1">
    <location>
        <begin position="244"/>
        <end position="261"/>
    </location>
</feature>
<protein>
    <recommendedName>
        <fullName evidence="4">Glycosyltransferase RgtA/B/C/D-like domain-containing protein</fullName>
    </recommendedName>
</protein>
<evidence type="ECO:0000256" key="1">
    <source>
        <dbReference type="SAM" id="Phobius"/>
    </source>
</evidence>
<sequence>MRAEERGRSRPLLVEASGLLLVVAGALAVLGRLAPTPWADHLLSDGDSLALPLLLQSVQRGEPFEWVMTSQLLVFPELPLYLLSVALAGGAIQTSLVVNAVVNVTVFYGGARLLASGVLADRSRGLRVGSSVAATATLLLLAATEGRGLINVGAFSGGILLTTYYSGVAIAGVWILALMSGVTRGFASGLVDDRRRRWTCLGAVVVVSAATTFSNPLFALQFTAPAVVTLLLLLVLARISRNTAAFLGGVLLVGAVLGYASRGLVRTLIAVDASTYLHLERAGQAVDAFILQMRVVGSATSGKIELLVVGLLLVLAALTVVAALATQSREPRRGRVSTSSTAVALFVVVSCLSLLLGVVVTGSLVSRYLLPLAAFPVLLVVPVCGEIARRLLRRARVLRRNSGDASRHGALVCAGLSVAALAAGIAVSVPPLAVAAERAGSTPERQCLEDWLGDRTRSGVASFWTARPLELYGPASLDVQQVNFDFTAQLWMNNTAAYRDTTFSFVLADRDPDWSALALAHLGEPSAVVACPTFDIYDYAGTDGETILNRIVSDSIERADGDHGL</sequence>
<feature type="transmembrane region" description="Helical" evidence="1">
    <location>
        <begin position="368"/>
        <end position="388"/>
    </location>
</feature>
<dbReference type="RefSeq" id="WP_107574815.1">
    <property type="nucleotide sequence ID" value="NZ_PZPL01000001.1"/>
</dbReference>